<sequence length="152" mass="17137">SVRNCPFCDVSQEKGFGIVYQDSDYVTFLDYAPAAQHHLLVIPRRHIGASSSVISENASLVSDMKRIGTAQLDKLDIPTDNRLMGFHIPPFNSVDHLHLHVFGLPWNSFMQRDKYPVKEGSGNHDKGWSWFVEIDQAIRILEKGSQVTVTPC</sequence>
<dbReference type="EMBL" id="MU273498">
    <property type="protein sequence ID" value="KAI0034576.1"/>
    <property type="molecule type" value="Genomic_DNA"/>
</dbReference>
<keyword evidence="2" id="KW-1185">Reference proteome</keyword>
<name>A0ACB8QT15_9AGAM</name>
<reference evidence="1" key="2">
    <citation type="journal article" date="2022" name="New Phytol.">
        <title>Evolutionary transition to the ectomycorrhizal habit in the genomes of a hyperdiverse lineage of mushroom-forming fungi.</title>
        <authorList>
            <person name="Looney B."/>
            <person name="Miyauchi S."/>
            <person name="Morin E."/>
            <person name="Drula E."/>
            <person name="Courty P.E."/>
            <person name="Kohler A."/>
            <person name="Kuo A."/>
            <person name="LaButti K."/>
            <person name="Pangilinan J."/>
            <person name="Lipzen A."/>
            <person name="Riley R."/>
            <person name="Andreopoulos W."/>
            <person name="He G."/>
            <person name="Johnson J."/>
            <person name="Nolan M."/>
            <person name="Tritt A."/>
            <person name="Barry K.W."/>
            <person name="Grigoriev I.V."/>
            <person name="Nagy L.G."/>
            <person name="Hibbett D."/>
            <person name="Henrissat B."/>
            <person name="Matheny P.B."/>
            <person name="Labbe J."/>
            <person name="Martin F.M."/>
        </authorList>
    </citation>
    <scope>NUCLEOTIDE SEQUENCE</scope>
    <source>
        <strain evidence="1">EC-137</strain>
    </source>
</reference>
<dbReference type="Proteomes" id="UP000814128">
    <property type="component" value="Unassembled WGS sequence"/>
</dbReference>
<reference evidence="1" key="1">
    <citation type="submission" date="2021-02" db="EMBL/GenBank/DDBJ databases">
        <authorList>
            <consortium name="DOE Joint Genome Institute"/>
            <person name="Ahrendt S."/>
            <person name="Looney B.P."/>
            <person name="Miyauchi S."/>
            <person name="Morin E."/>
            <person name="Drula E."/>
            <person name="Courty P.E."/>
            <person name="Chicoki N."/>
            <person name="Fauchery L."/>
            <person name="Kohler A."/>
            <person name="Kuo A."/>
            <person name="Labutti K."/>
            <person name="Pangilinan J."/>
            <person name="Lipzen A."/>
            <person name="Riley R."/>
            <person name="Andreopoulos W."/>
            <person name="He G."/>
            <person name="Johnson J."/>
            <person name="Barry K.W."/>
            <person name="Grigoriev I.V."/>
            <person name="Nagy L."/>
            <person name="Hibbett D."/>
            <person name="Henrissat B."/>
            <person name="Matheny P.B."/>
            <person name="Labbe J."/>
            <person name="Martin F."/>
        </authorList>
    </citation>
    <scope>NUCLEOTIDE SEQUENCE</scope>
    <source>
        <strain evidence="1">EC-137</strain>
    </source>
</reference>
<gene>
    <name evidence="1" type="ORF">K488DRAFT_25879</name>
</gene>
<proteinExistence type="predicted"/>
<feature type="non-terminal residue" evidence="1">
    <location>
        <position position="1"/>
    </location>
</feature>
<accession>A0ACB8QT15</accession>
<evidence type="ECO:0000313" key="1">
    <source>
        <dbReference type="EMBL" id="KAI0034576.1"/>
    </source>
</evidence>
<evidence type="ECO:0000313" key="2">
    <source>
        <dbReference type="Proteomes" id="UP000814128"/>
    </source>
</evidence>
<feature type="non-terminal residue" evidence="1">
    <location>
        <position position="152"/>
    </location>
</feature>
<organism evidence="1 2">
    <name type="scientific">Vararia minispora EC-137</name>
    <dbReference type="NCBI Taxonomy" id="1314806"/>
    <lineage>
        <taxon>Eukaryota</taxon>
        <taxon>Fungi</taxon>
        <taxon>Dikarya</taxon>
        <taxon>Basidiomycota</taxon>
        <taxon>Agaricomycotina</taxon>
        <taxon>Agaricomycetes</taxon>
        <taxon>Russulales</taxon>
        <taxon>Lachnocladiaceae</taxon>
        <taxon>Vararia</taxon>
    </lineage>
</organism>
<protein>
    <submittedName>
        <fullName evidence="1">HIT-like protein</fullName>
    </submittedName>
</protein>
<comment type="caution">
    <text evidence="1">The sequence shown here is derived from an EMBL/GenBank/DDBJ whole genome shotgun (WGS) entry which is preliminary data.</text>
</comment>